<keyword evidence="2" id="KW-1185">Reference proteome</keyword>
<sequence length="63" mass="7059">MAEKSLASWVQRLAGVRKTLGREPTLAELLRLCSMHKMSEAEVQTQAKSWARANISTDGPRFD</sequence>
<dbReference type="OrthoDB" id="8470332at2"/>
<reference evidence="1 2" key="1">
    <citation type="submission" date="2019-07" db="EMBL/GenBank/DDBJ databases">
        <title>Whole genome shotgun sequence of Methylobacterium gnaphalii NBRC 107716.</title>
        <authorList>
            <person name="Hosoyama A."/>
            <person name="Uohara A."/>
            <person name="Ohji S."/>
            <person name="Ichikawa N."/>
        </authorList>
    </citation>
    <scope>NUCLEOTIDE SEQUENCE [LARGE SCALE GENOMIC DNA]</scope>
    <source>
        <strain evidence="1 2">NBRC 107716</strain>
    </source>
</reference>
<protein>
    <submittedName>
        <fullName evidence="1">Uncharacterized protein</fullName>
    </submittedName>
</protein>
<dbReference type="Proteomes" id="UP000321750">
    <property type="component" value="Unassembled WGS sequence"/>
</dbReference>
<evidence type="ECO:0000313" key="1">
    <source>
        <dbReference type="EMBL" id="GEP12671.1"/>
    </source>
</evidence>
<proteinExistence type="predicted"/>
<dbReference type="EMBL" id="BJZV01000057">
    <property type="protein sequence ID" value="GEP12671.1"/>
    <property type="molecule type" value="Genomic_DNA"/>
</dbReference>
<dbReference type="AlphaFoldDB" id="A0A512JRU9"/>
<evidence type="ECO:0000313" key="2">
    <source>
        <dbReference type="Proteomes" id="UP000321750"/>
    </source>
</evidence>
<comment type="caution">
    <text evidence="1">The sequence shown here is derived from an EMBL/GenBank/DDBJ whole genome shotgun (WGS) entry which is preliminary data.</text>
</comment>
<gene>
    <name evidence="1" type="ORF">MGN01_45160</name>
</gene>
<dbReference type="RefSeq" id="WP_147049005.1">
    <property type="nucleotide sequence ID" value="NZ_BJZV01000057.1"/>
</dbReference>
<accession>A0A512JRU9</accession>
<organism evidence="1 2">
    <name type="scientific">Methylobacterium gnaphalii</name>
    <dbReference type="NCBI Taxonomy" id="1010610"/>
    <lineage>
        <taxon>Bacteria</taxon>
        <taxon>Pseudomonadati</taxon>
        <taxon>Pseudomonadota</taxon>
        <taxon>Alphaproteobacteria</taxon>
        <taxon>Hyphomicrobiales</taxon>
        <taxon>Methylobacteriaceae</taxon>
        <taxon>Methylobacterium</taxon>
    </lineage>
</organism>
<name>A0A512JRU9_9HYPH</name>